<evidence type="ECO:0000313" key="1">
    <source>
        <dbReference type="EMBL" id="RAV34256.1"/>
    </source>
</evidence>
<sequence length="196" mass="20806">MGAYKDDAVLIPGRGAVLIAPVGTEPPTADAINTWVADGAVGQLGAYSPLGYTSEDDLPKFNTDTDGGETKGAWENSALRMTKTKITDSISVIPIQWTEEPLTHRFGPGRVVGADGRFEMPQVYSSTDVAMLVLLIEGDGAVGIHYYKTSTSPDDSIELDPEKFAGMPVKYTVMSITGKPKGNVIAQWLKSTPVGG</sequence>
<comment type="caution">
    <text evidence="1">The sequence shown here is derived from an EMBL/GenBank/DDBJ whole genome shotgun (WGS) entry which is preliminary data.</text>
</comment>
<evidence type="ECO:0000313" key="2">
    <source>
        <dbReference type="Proteomes" id="UP000251047"/>
    </source>
</evidence>
<dbReference type="RefSeq" id="WP_112769259.1">
    <property type="nucleotide sequence ID" value="NZ_CP063191.1"/>
</dbReference>
<dbReference type="Proteomes" id="UP000251047">
    <property type="component" value="Unassembled WGS sequence"/>
</dbReference>
<dbReference type="Pfam" id="PF25681">
    <property type="entry name" value="Phage_TTP_17"/>
    <property type="match status" value="1"/>
</dbReference>
<gene>
    <name evidence="1" type="ORF">CWC39_04185</name>
</gene>
<accession>A0A364VCG2</accession>
<protein>
    <submittedName>
        <fullName evidence="1">Uncharacterized protein</fullName>
    </submittedName>
</protein>
<name>A0A364VCG2_9CORY</name>
<dbReference type="AlphaFoldDB" id="A0A364VCG2"/>
<dbReference type="EMBL" id="PHQP01000022">
    <property type="protein sequence ID" value="RAV34256.1"/>
    <property type="molecule type" value="Genomic_DNA"/>
</dbReference>
<dbReference type="InterPro" id="IPR058154">
    <property type="entry name" value="Bxb1_TTP-like"/>
</dbReference>
<reference evidence="1 2" key="1">
    <citation type="journal article" date="2018" name="Syst. Appl. Microbiol.">
        <title>Corynebacterium heidelbergense sp. nov., isolated from the preen glands of Egyptian geese (Alopochen aegyptiacus).</title>
        <authorList>
            <person name="Braun M.S."/>
            <person name="Wang E."/>
            <person name="Zimmermann S."/>
            <person name="Wink M."/>
        </authorList>
    </citation>
    <scope>NUCLEOTIDE SEQUENCE [LARGE SCALE GENOMIC DNA]</scope>
    <source>
        <strain evidence="1 2">DSM 104638</strain>
    </source>
</reference>
<organism evidence="1 2">
    <name type="scientific">Corynebacterium heidelbergense</name>
    <dbReference type="NCBI Taxonomy" id="2055947"/>
    <lineage>
        <taxon>Bacteria</taxon>
        <taxon>Bacillati</taxon>
        <taxon>Actinomycetota</taxon>
        <taxon>Actinomycetes</taxon>
        <taxon>Mycobacteriales</taxon>
        <taxon>Corynebacteriaceae</taxon>
        <taxon>Corynebacterium</taxon>
    </lineage>
</organism>
<dbReference type="OrthoDB" id="4094653at2"/>
<proteinExistence type="predicted"/>